<evidence type="ECO:0000313" key="1">
    <source>
        <dbReference type="EMBL" id="SFB96082.1"/>
    </source>
</evidence>
<proteinExistence type="predicted"/>
<dbReference type="Proteomes" id="UP000184031">
    <property type="component" value="Unassembled WGS sequence"/>
</dbReference>
<keyword evidence="4" id="KW-1185">Reference proteome</keyword>
<comment type="caution">
    <text evidence="2">The sequence shown here is derived from an EMBL/GenBank/DDBJ whole genome shotgun (WGS) entry which is preliminary data.</text>
</comment>
<dbReference type="EMBL" id="FRAT01000006">
    <property type="protein sequence ID" value="SHL03478.1"/>
    <property type="molecule type" value="Genomic_DNA"/>
</dbReference>
<reference evidence="2 3" key="1">
    <citation type="submission" date="2016-11" db="EMBL/GenBank/DDBJ databases">
        <authorList>
            <person name="Varghese N."/>
            <person name="Submissions S."/>
        </authorList>
    </citation>
    <scope>NUCLEOTIDE SEQUENCE [LARGE SCALE GENOMIC DNA]</scope>
    <source>
        <strain evidence="2 3">CGMCC 1.12174</strain>
        <strain evidence="1 4">DSM 26351</strain>
    </source>
</reference>
<evidence type="ECO:0000313" key="3">
    <source>
        <dbReference type="Proteomes" id="UP000184031"/>
    </source>
</evidence>
<sequence>MRYIDRDRFREAVVAFGWETIKQAQHDAMNGMTIMQKKVYIRNHPEWNQLQSIMLGLSNNKCWYSEAPIGNADFEVDHFRPKSLAKDKIDYKDPKSKSKVLKQNGYWWLAYEWSNYRLSGGLANKRRRDRLGDCEEIHGKGDYFPLDCDDVGRIANDEENTNCEVPILLDPLCQEDVSLLTFDSNGEVISAGLNDYEHERVLQSIFYYHLDLEQLNKERLMAWNDCERELLEIKELIDSAPDERARRLAVASCFKRLTDYVKNPDRPYTSAVKACIRVHSKLDGFNWLERFVTAILI</sequence>
<gene>
    <name evidence="1" type="ORF">SAMN04487891_10484</name>
    <name evidence="2" type="ORF">SAMN05216293_2519</name>
</gene>
<accession>A0A1M6XC42</accession>
<evidence type="ECO:0008006" key="5">
    <source>
        <dbReference type="Google" id="ProtNLM"/>
    </source>
</evidence>
<evidence type="ECO:0000313" key="2">
    <source>
        <dbReference type="EMBL" id="SHL03478.1"/>
    </source>
</evidence>
<protein>
    <recommendedName>
        <fullName evidence="5">TIGR02646 family protein</fullName>
    </recommendedName>
</protein>
<dbReference type="OrthoDB" id="9805802at2"/>
<dbReference type="STRING" id="1055723.SAMN05216293_2519"/>
<name>A0A1M6XC42_9FLAO</name>
<dbReference type="EMBL" id="FOKU01000004">
    <property type="protein sequence ID" value="SFB96082.1"/>
    <property type="molecule type" value="Genomic_DNA"/>
</dbReference>
<dbReference type="Proteomes" id="UP000198940">
    <property type="component" value="Unassembled WGS sequence"/>
</dbReference>
<organism evidence="2 3">
    <name type="scientific">Flagellimonas taeanensis</name>
    <dbReference type="NCBI Taxonomy" id="1005926"/>
    <lineage>
        <taxon>Bacteria</taxon>
        <taxon>Pseudomonadati</taxon>
        <taxon>Bacteroidota</taxon>
        <taxon>Flavobacteriia</taxon>
        <taxon>Flavobacteriales</taxon>
        <taxon>Flavobacteriaceae</taxon>
        <taxon>Flagellimonas</taxon>
    </lineage>
</organism>
<evidence type="ECO:0000313" key="4">
    <source>
        <dbReference type="Proteomes" id="UP000198940"/>
    </source>
</evidence>
<dbReference type="RefSeq" id="WP_072880311.1">
    <property type="nucleotide sequence ID" value="NZ_FOKU01000004.1"/>
</dbReference>
<dbReference type="AlphaFoldDB" id="A0A1M6XC42"/>